<dbReference type="Proteomes" id="UP000199577">
    <property type="component" value="Unassembled WGS sequence"/>
</dbReference>
<accession>A0A1I1KXT8</accession>
<protein>
    <submittedName>
        <fullName evidence="1">Uncharacterized protein</fullName>
    </submittedName>
</protein>
<sequence length="82" mass="9640">MAIANRNWENSTFFCLIISRNRIILKLIEFEVFRDFCFRFSVLLVDAHHNPQEGYISKLCFLFQPEPIFVYVFAGIFVSASV</sequence>
<keyword evidence="2" id="KW-1185">Reference proteome</keyword>
<evidence type="ECO:0000313" key="2">
    <source>
        <dbReference type="Proteomes" id="UP000199577"/>
    </source>
</evidence>
<gene>
    <name evidence="1" type="ORF">SAMN05421747_11791</name>
</gene>
<evidence type="ECO:0000313" key="1">
    <source>
        <dbReference type="EMBL" id="SFC65637.1"/>
    </source>
</evidence>
<name>A0A1I1KXT8_9SPHI</name>
<organism evidence="1 2">
    <name type="scientific">Parapedobacter composti</name>
    <dbReference type="NCBI Taxonomy" id="623281"/>
    <lineage>
        <taxon>Bacteria</taxon>
        <taxon>Pseudomonadati</taxon>
        <taxon>Bacteroidota</taxon>
        <taxon>Sphingobacteriia</taxon>
        <taxon>Sphingobacteriales</taxon>
        <taxon>Sphingobacteriaceae</taxon>
        <taxon>Parapedobacter</taxon>
    </lineage>
</organism>
<reference evidence="1 2" key="1">
    <citation type="submission" date="2016-10" db="EMBL/GenBank/DDBJ databases">
        <authorList>
            <person name="de Groot N.N."/>
        </authorList>
    </citation>
    <scope>NUCLEOTIDE SEQUENCE [LARGE SCALE GENOMIC DNA]</scope>
    <source>
        <strain evidence="1 2">DSM 22900</strain>
    </source>
</reference>
<dbReference type="EMBL" id="FOLL01000017">
    <property type="protein sequence ID" value="SFC65637.1"/>
    <property type="molecule type" value="Genomic_DNA"/>
</dbReference>
<proteinExistence type="predicted"/>
<dbReference type="AlphaFoldDB" id="A0A1I1KXT8"/>